<evidence type="ECO:0000256" key="5">
    <source>
        <dbReference type="ARBA" id="ARBA00022741"/>
    </source>
</evidence>
<dbReference type="PROSITE" id="PS50109">
    <property type="entry name" value="HIS_KIN"/>
    <property type="match status" value="1"/>
</dbReference>
<dbReference type="InterPro" id="IPR011712">
    <property type="entry name" value="Sig_transdc_His_kin_sub3_dim/P"/>
</dbReference>
<dbReference type="SMART" id="SM00387">
    <property type="entry name" value="HATPase_c"/>
    <property type="match status" value="1"/>
</dbReference>
<keyword evidence="13" id="KW-1185">Reference proteome</keyword>
<organism evidence="12 13">
    <name type="scientific">Thauera sinica</name>
    <dbReference type="NCBI Taxonomy" id="2665146"/>
    <lineage>
        <taxon>Bacteria</taxon>
        <taxon>Pseudomonadati</taxon>
        <taxon>Pseudomonadota</taxon>
        <taxon>Betaproteobacteria</taxon>
        <taxon>Rhodocyclales</taxon>
        <taxon>Zoogloeaceae</taxon>
        <taxon>Thauera</taxon>
    </lineage>
</organism>
<name>A0ABW1ARV4_9RHOO</name>
<keyword evidence="5" id="KW-0547">Nucleotide-binding</keyword>
<dbReference type="Pfam" id="PF07730">
    <property type="entry name" value="HisKA_3"/>
    <property type="match status" value="1"/>
</dbReference>
<keyword evidence="7" id="KW-0067">ATP-binding</keyword>
<evidence type="ECO:0000256" key="7">
    <source>
        <dbReference type="ARBA" id="ARBA00022840"/>
    </source>
</evidence>
<keyword evidence="6" id="KW-0418">Kinase</keyword>
<dbReference type="PANTHER" id="PTHR24421">
    <property type="entry name" value="NITRATE/NITRITE SENSOR PROTEIN NARX-RELATED"/>
    <property type="match status" value="1"/>
</dbReference>
<comment type="caution">
    <text evidence="12">The sequence shown here is derived from an EMBL/GenBank/DDBJ whole genome shotgun (WGS) entry which is preliminary data.</text>
</comment>
<feature type="region of interest" description="Disordered" evidence="9">
    <location>
        <begin position="133"/>
        <end position="155"/>
    </location>
</feature>
<evidence type="ECO:0000313" key="13">
    <source>
        <dbReference type="Proteomes" id="UP001595974"/>
    </source>
</evidence>
<evidence type="ECO:0000256" key="8">
    <source>
        <dbReference type="ARBA" id="ARBA00023012"/>
    </source>
</evidence>
<dbReference type="EC" id="2.7.13.3" evidence="2"/>
<dbReference type="InterPro" id="IPR005467">
    <property type="entry name" value="His_kinase_dom"/>
</dbReference>
<dbReference type="InterPro" id="IPR050482">
    <property type="entry name" value="Sensor_HK_TwoCompSys"/>
</dbReference>
<evidence type="ECO:0000256" key="1">
    <source>
        <dbReference type="ARBA" id="ARBA00000085"/>
    </source>
</evidence>
<reference evidence="13" key="1">
    <citation type="journal article" date="2019" name="Int. J. Syst. Evol. Microbiol.">
        <title>The Global Catalogue of Microorganisms (GCM) 10K type strain sequencing project: providing services to taxonomists for standard genome sequencing and annotation.</title>
        <authorList>
            <consortium name="The Broad Institute Genomics Platform"/>
            <consortium name="The Broad Institute Genome Sequencing Center for Infectious Disease"/>
            <person name="Wu L."/>
            <person name="Ma J."/>
        </authorList>
    </citation>
    <scope>NUCLEOTIDE SEQUENCE [LARGE SCALE GENOMIC DNA]</scope>
    <source>
        <strain evidence="13">SHR3</strain>
    </source>
</reference>
<dbReference type="CDD" id="cd16917">
    <property type="entry name" value="HATPase_UhpB-NarQ-NarX-like"/>
    <property type="match status" value="1"/>
</dbReference>
<keyword evidence="4" id="KW-0808">Transferase</keyword>
<dbReference type="Gene3D" id="3.30.565.10">
    <property type="entry name" value="Histidine kinase-like ATPase, C-terminal domain"/>
    <property type="match status" value="1"/>
</dbReference>
<feature type="transmembrane region" description="Helical" evidence="10">
    <location>
        <begin position="192"/>
        <end position="212"/>
    </location>
</feature>
<evidence type="ECO:0000256" key="4">
    <source>
        <dbReference type="ARBA" id="ARBA00022679"/>
    </source>
</evidence>
<dbReference type="EMBL" id="JBHSOG010000043">
    <property type="protein sequence ID" value="MFC5769928.1"/>
    <property type="molecule type" value="Genomic_DNA"/>
</dbReference>
<gene>
    <name evidence="12" type="ORF">ACFPTN_11135</name>
</gene>
<comment type="catalytic activity">
    <reaction evidence="1">
        <text>ATP + protein L-histidine = ADP + protein N-phospho-L-histidine.</text>
        <dbReference type="EC" id="2.7.13.3"/>
    </reaction>
</comment>
<keyword evidence="10" id="KW-1133">Transmembrane helix</keyword>
<feature type="domain" description="Histidine kinase" evidence="11">
    <location>
        <begin position="260"/>
        <end position="457"/>
    </location>
</feature>
<evidence type="ECO:0000256" key="9">
    <source>
        <dbReference type="SAM" id="MobiDB-lite"/>
    </source>
</evidence>
<dbReference type="SUPFAM" id="SSF55874">
    <property type="entry name" value="ATPase domain of HSP90 chaperone/DNA topoisomerase II/histidine kinase"/>
    <property type="match status" value="1"/>
</dbReference>
<evidence type="ECO:0000256" key="3">
    <source>
        <dbReference type="ARBA" id="ARBA00022553"/>
    </source>
</evidence>
<dbReference type="PANTHER" id="PTHR24421:SF10">
    <property type="entry name" value="NITRATE_NITRITE SENSOR PROTEIN NARQ"/>
    <property type="match status" value="1"/>
</dbReference>
<keyword evidence="3" id="KW-0597">Phosphoprotein</keyword>
<dbReference type="RefSeq" id="WP_096451639.1">
    <property type="nucleotide sequence ID" value="NZ_JBHSOG010000043.1"/>
</dbReference>
<evidence type="ECO:0000256" key="10">
    <source>
        <dbReference type="SAM" id="Phobius"/>
    </source>
</evidence>
<keyword evidence="10" id="KW-0812">Transmembrane</keyword>
<dbReference type="CDD" id="cd19410">
    <property type="entry name" value="HK9-like_sensor"/>
    <property type="match status" value="1"/>
</dbReference>
<protein>
    <recommendedName>
        <fullName evidence="2">histidine kinase</fullName>
        <ecNumber evidence="2">2.7.13.3</ecNumber>
    </recommendedName>
</protein>
<accession>A0ABW1ARV4</accession>
<evidence type="ECO:0000313" key="12">
    <source>
        <dbReference type="EMBL" id="MFC5769928.1"/>
    </source>
</evidence>
<dbReference type="Pfam" id="PF05227">
    <property type="entry name" value="CHASE3"/>
    <property type="match status" value="1"/>
</dbReference>
<sequence>MPPEPSHPPRLRRALPLLLAASLILGLAWLASSQWQSTSSRAALERLRTDAERVHHLDTLLLQLLDAESSVRGYLLSRDPAYLGRYRDGHARVVETLGALRADDWHGEAQRARLAELAARIDGKLAALARGVEQGQGGQGANPGAEAPADGPGKQAMDDIRRIADALRGAALAEIDQSLETSLARFGSVHRLNLVLGAGVLALLLALLVALYRQSLLREQLAGMLHSENERLHAEVEQRTTELSSLATYLTDTREREQARLARELHDELGALMTAAKLDAGWIARKLPAAVMEPLRERFDRLLDTLNQGIAIKRKVVNDLRPPLLADLGLVEALRSLADSAAIGDHDGRLDLDLPEQAPELPADTALALFRIAQEALTNVRRHARATRATLAMRVEPGAIVLRIADDGVGFDPARLGRARHGLAGIAHRVQMLSGRLRVDSAPGRGTVIEARIPRPA</sequence>
<dbReference type="Pfam" id="PF02518">
    <property type="entry name" value="HATPase_c"/>
    <property type="match status" value="1"/>
</dbReference>
<evidence type="ECO:0000259" key="11">
    <source>
        <dbReference type="PROSITE" id="PS50109"/>
    </source>
</evidence>
<evidence type="ECO:0000256" key="6">
    <source>
        <dbReference type="ARBA" id="ARBA00022777"/>
    </source>
</evidence>
<dbReference type="InterPro" id="IPR003594">
    <property type="entry name" value="HATPase_dom"/>
</dbReference>
<dbReference type="InterPro" id="IPR007891">
    <property type="entry name" value="CHASE3"/>
</dbReference>
<keyword evidence="8" id="KW-0902">Two-component regulatory system</keyword>
<dbReference type="Gene3D" id="1.20.5.1930">
    <property type="match status" value="1"/>
</dbReference>
<evidence type="ECO:0000256" key="2">
    <source>
        <dbReference type="ARBA" id="ARBA00012438"/>
    </source>
</evidence>
<dbReference type="InterPro" id="IPR036890">
    <property type="entry name" value="HATPase_C_sf"/>
</dbReference>
<keyword evidence="10" id="KW-0472">Membrane</keyword>
<dbReference type="Proteomes" id="UP001595974">
    <property type="component" value="Unassembled WGS sequence"/>
</dbReference>
<proteinExistence type="predicted"/>